<dbReference type="Proteomes" id="UP001500831">
    <property type="component" value="Unassembled WGS sequence"/>
</dbReference>
<evidence type="ECO:0000313" key="3">
    <source>
        <dbReference type="Proteomes" id="UP001500831"/>
    </source>
</evidence>
<proteinExistence type="predicted"/>
<organism evidence="2 3">
    <name type="scientific">Streptosporangium fragile</name>
    <dbReference type="NCBI Taxonomy" id="46186"/>
    <lineage>
        <taxon>Bacteria</taxon>
        <taxon>Bacillati</taxon>
        <taxon>Actinomycetota</taxon>
        <taxon>Actinomycetes</taxon>
        <taxon>Streptosporangiales</taxon>
        <taxon>Streptosporangiaceae</taxon>
        <taxon>Streptosporangium</taxon>
    </lineage>
</organism>
<evidence type="ECO:0000259" key="1">
    <source>
        <dbReference type="Pfam" id="PF01526"/>
    </source>
</evidence>
<accession>A0ABP6IBG7</accession>
<keyword evidence="3" id="KW-1185">Reference proteome</keyword>
<sequence>MMKYATALRLRTASTEALLRRFTSETTHPAYAAMLEVGRAQRTVFPARWLRDHDLQRETESGLNVVENYNGAGDYIKFGKRGELASNQREEQELGMSCLHILQSALGLINTLMIQDTLALPEWENALTDADRRGLTPLFHTNMTPYGEIQLRTDRRLDLTDLPTA</sequence>
<comment type="caution">
    <text evidence="2">The sequence shown here is derived from an EMBL/GenBank/DDBJ whole genome shotgun (WGS) entry which is preliminary data.</text>
</comment>
<feature type="domain" description="Tn3 transposase DDE" evidence="1">
    <location>
        <begin position="1"/>
        <end position="148"/>
    </location>
</feature>
<reference evidence="3" key="1">
    <citation type="journal article" date="2019" name="Int. J. Syst. Evol. Microbiol.">
        <title>The Global Catalogue of Microorganisms (GCM) 10K type strain sequencing project: providing services to taxonomists for standard genome sequencing and annotation.</title>
        <authorList>
            <consortium name="The Broad Institute Genomics Platform"/>
            <consortium name="The Broad Institute Genome Sequencing Center for Infectious Disease"/>
            <person name="Wu L."/>
            <person name="Ma J."/>
        </authorList>
    </citation>
    <scope>NUCLEOTIDE SEQUENCE [LARGE SCALE GENOMIC DNA]</scope>
    <source>
        <strain evidence="3">JCM 6242</strain>
    </source>
</reference>
<dbReference type="EMBL" id="BAAAVI010000008">
    <property type="protein sequence ID" value="GAA2857813.1"/>
    <property type="molecule type" value="Genomic_DNA"/>
</dbReference>
<gene>
    <name evidence="2" type="ORF">GCM10010517_16220</name>
</gene>
<protein>
    <recommendedName>
        <fullName evidence="1">Tn3 transposase DDE domain-containing protein</fullName>
    </recommendedName>
</protein>
<dbReference type="Pfam" id="PF01526">
    <property type="entry name" value="DDE_Tnp_Tn3"/>
    <property type="match status" value="1"/>
</dbReference>
<evidence type="ECO:0000313" key="2">
    <source>
        <dbReference type="EMBL" id="GAA2857813.1"/>
    </source>
</evidence>
<dbReference type="InterPro" id="IPR002513">
    <property type="entry name" value="Tn3_Tnp_DDE_dom"/>
</dbReference>
<name>A0ABP6IBG7_9ACTN</name>